<gene>
    <name evidence="2" type="ORF">GCM10009560_16600</name>
</gene>
<protein>
    <submittedName>
        <fullName evidence="2">Uncharacterized protein</fullName>
    </submittedName>
</protein>
<feature type="transmembrane region" description="Helical" evidence="1">
    <location>
        <begin position="5"/>
        <end position="23"/>
    </location>
</feature>
<accession>A0ABP3ZDP2</accession>
<keyword evidence="1" id="KW-1133">Transmembrane helix</keyword>
<feature type="transmembrane region" description="Helical" evidence="1">
    <location>
        <begin position="111"/>
        <end position="133"/>
    </location>
</feature>
<keyword evidence="1" id="KW-0472">Membrane</keyword>
<feature type="transmembrane region" description="Helical" evidence="1">
    <location>
        <begin position="35"/>
        <end position="54"/>
    </location>
</feature>
<evidence type="ECO:0000313" key="2">
    <source>
        <dbReference type="EMBL" id="GAA0919179.1"/>
    </source>
</evidence>
<evidence type="ECO:0000313" key="3">
    <source>
        <dbReference type="Proteomes" id="UP001501578"/>
    </source>
</evidence>
<dbReference type="EMBL" id="BAAAHQ010000007">
    <property type="protein sequence ID" value="GAA0919179.1"/>
    <property type="molecule type" value="Genomic_DNA"/>
</dbReference>
<sequence>MSPRLTSATFAATGVLFLLYPLLRPSGDDAAALASTGWVLGHVAAMLGFVLLGVGMFGLHGLLGGGAAVLTWVGAGLTLPYYGAETFALNVVAREGAALTAVAQEFRLDPVAATMFALGLLLLAAGTVTAALAIKRSGLLSAWSGMPLAAGFALFLPQFFAPVYALRIAHGVLIAAGALWLAVEVWRSRAA</sequence>
<evidence type="ECO:0000256" key="1">
    <source>
        <dbReference type="SAM" id="Phobius"/>
    </source>
</evidence>
<proteinExistence type="predicted"/>
<dbReference type="RefSeq" id="WP_343949126.1">
    <property type="nucleotide sequence ID" value="NZ_BAAAHQ010000007.1"/>
</dbReference>
<keyword evidence="3" id="KW-1185">Reference proteome</keyword>
<organism evidence="2 3">
    <name type="scientific">Nonomuraea longicatena</name>
    <dbReference type="NCBI Taxonomy" id="83682"/>
    <lineage>
        <taxon>Bacteria</taxon>
        <taxon>Bacillati</taxon>
        <taxon>Actinomycetota</taxon>
        <taxon>Actinomycetes</taxon>
        <taxon>Streptosporangiales</taxon>
        <taxon>Streptosporangiaceae</taxon>
        <taxon>Nonomuraea</taxon>
    </lineage>
</organism>
<comment type="caution">
    <text evidence="2">The sequence shown here is derived from an EMBL/GenBank/DDBJ whole genome shotgun (WGS) entry which is preliminary data.</text>
</comment>
<name>A0ABP3ZDP2_9ACTN</name>
<feature type="transmembrane region" description="Helical" evidence="1">
    <location>
        <begin position="140"/>
        <end position="160"/>
    </location>
</feature>
<reference evidence="3" key="1">
    <citation type="journal article" date="2019" name="Int. J. Syst. Evol. Microbiol.">
        <title>The Global Catalogue of Microorganisms (GCM) 10K type strain sequencing project: providing services to taxonomists for standard genome sequencing and annotation.</title>
        <authorList>
            <consortium name="The Broad Institute Genomics Platform"/>
            <consortium name="The Broad Institute Genome Sequencing Center for Infectious Disease"/>
            <person name="Wu L."/>
            <person name="Ma J."/>
        </authorList>
    </citation>
    <scope>NUCLEOTIDE SEQUENCE [LARGE SCALE GENOMIC DNA]</scope>
    <source>
        <strain evidence="3">JCM 11136</strain>
    </source>
</reference>
<feature type="transmembrane region" description="Helical" evidence="1">
    <location>
        <begin position="61"/>
        <end position="82"/>
    </location>
</feature>
<dbReference type="Proteomes" id="UP001501578">
    <property type="component" value="Unassembled WGS sequence"/>
</dbReference>
<feature type="transmembrane region" description="Helical" evidence="1">
    <location>
        <begin position="166"/>
        <end position="186"/>
    </location>
</feature>
<keyword evidence="1" id="KW-0812">Transmembrane</keyword>